<evidence type="ECO:0000259" key="7">
    <source>
        <dbReference type="Pfam" id="PF00155"/>
    </source>
</evidence>
<dbReference type="SUPFAM" id="SSF53383">
    <property type="entry name" value="PLP-dependent transferases"/>
    <property type="match status" value="1"/>
</dbReference>
<dbReference type="InterPro" id="IPR015424">
    <property type="entry name" value="PyrdxlP-dep_Trfase"/>
</dbReference>
<dbReference type="Gene3D" id="3.40.640.10">
    <property type="entry name" value="Type I PLP-dependent aspartate aminotransferase-like (Major domain)"/>
    <property type="match status" value="1"/>
</dbReference>
<feature type="domain" description="Aminotransferase class I/classII large" evidence="7">
    <location>
        <begin position="34"/>
        <end position="381"/>
    </location>
</feature>
<evidence type="ECO:0000256" key="4">
    <source>
        <dbReference type="ARBA" id="ARBA00022679"/>
    </source>
</evidence>
<keyword evidence="4" id="KW-0808">Transferase</keyword>
<dbReference type="Proteomes" id="UP000199394">
    <property type="component" value="Unassembled WGS sequence"/>
</dbReference>
<comment type="cofactor">
    <cofactor evidence="1">
        <name>pyridoxal 5'-phosphate</name>
        <dbReference type="ChEBI" id="CHEBI:597326"/>
    </cofactor>
</comment>
<dbReference type="OrthoDB" id="9802328at2"/>
<dbReference type="InterPro" id="IPR051926">
    <property type="entry name" value="Ala_Aminotransferase"/>
</dbReference>
<evidence type="ECO:0000313" key="8">
    <source>
        <dbReference type="EMBL" id="SEA29045.1"/>
    </source>
</evidence>
<dbReference type="PRINTS" id="PR00753">
    <property type="entry name" value="ACCSYNTHASE"/>
</dbReference>
<dbReference type="RefSeq" id="WP_090306091.1">
    <property type="nucleotide sequence ID" value="NZ_FNRK01000007.1"/>
</dbReference>
<evidence type="ECO:0000256" key="5">
    <source>
        <dbReference type="ARBA" id="ARBA00022898"/>
    </source>
</evidence>
<dbReference type="GO" id="GO:0030170">
    <property type="term" value="F:pyridoxal phosphate binding"/>
    <property type="evidence" value="ECO:0007669"/>
    <property type="project" value="InterPro"/>
</dbReference>
<reference evidence="8 9" key="1">
    <citation type="submission" date="2016-10" db="EMBL/GenBank/DDBJ databases">
        <authorList>
            <person name="de Groot N.N."/>
        </authorList>
    </citation>
    <scope>NUCLEOTIDE SEQUENCE [LARGE SCALE GENOMIC DNA]</scope>
    <source>
        <strain evidence="8 9">SR12</strain>
    </source>
</reference>
<protein>
    <recommendedName>
        <fullName evidence="6">alanine transaminase</fullName>
        <ecNumber evidence="6">2.6.1.2</ecNumber>
    </recommendedName>
</protein>
<dbReference type="EMBL" id="FNRK01000007">
    <property type="protein sequence ID" value="SEA29045.1"/>
    <property type="molecule type" value="Genomic_DNA"/>
</dbReference>
<dbReference type="GO" id="GO:0004021">
    <property type="term" value="F:L-alanine:2-oxoglutarate aminotransferase activity"/>
    <property type="evidence" value="ECO:0007669"/>
    <property type="project" value="UniProtKB-EC"/>
</dbReference>
<comment type="similarity">
    <text evidence="2">Belongs to the class-I pyridoxal-phosphate-dependent aminotransferase family.</text>
</comment>
<dbReference type="InterPro" id="IPR004839">
    <property type="entry name" value="Aminotransferase_I/II_large"/>
</dbReference>
<dbReference type="PANTHER" id="PTHR43488">
    <property type="entry name" value="GLUTAMATE-PYRUVATE AMINOTRANSFERASE ALAA"/>
    <property type="match status" value="1"/>
</dbReference>
<keyword evidence="9" id="KW-1185">Reference proteome</keyword>
<evidence type="ECO:0000256" key="6">
    <source>
        <dbReference type="ARBA" id="ARBA00026106"/>
    </source>
</evidence>
<proteinExistence type="inferred from homology"/>
<evidence type="ECO:0000313" key="9">
    <source>
        <dbReference type="Proteomes" id="UP000199394"/>
    </source>
</evidence>
<dbReference type="CDD" id="cd00609">
    <property type="entry name" value="AAT_like"/>
    <property type="match status" value="1"/>
</dbReference>
<keyword evidence="5" id="KW-0663">Pyridoxal phosphate</keyword>
<dbReference type="Gene3D" id="3.90.1150.10">
    <property type="entry name" value="Aspartate Aminotransferase, domain 1"/>
    <property type="match status" value="1"/>
</dbReference>
<sequence length="405" mass="45578">MRTFRKSHKLDNVCYDIRGPVVQEASRMQREGVDIIMLNTGNPPTFDVNAPDEVIHDVRSNLRNAEGYCDSKGIFSARKAIVQYYQTKGLMDVTVDDVYIGNGTSELVQFCTQALMDDGDELLIPMPDYPLWTAAATLAGGKPVHYLCDESSDWYPDLEDIRSKINSNTKGIVIINPNNPTGAVYPKEILEEIAKIAVENDLIIFADEIYDQIIYDEVPFYPMAKITDETLVVTLNGLSKSHRVPGFRVGWMVLSGNRECARDYIEGIDILTTMRLCANVPAQHAIQTSLGGYQSIDDLVAPGGRLHQQRDIVYKRLNEIPGISCAKPNGALYAFPKIDVARFNITDDTQFALDLLKREKVLLVQGTGFNWKEPDHFRVVFLPAPMRLSETMDRLERFMANYIQA</sequence>
<gene>
    <name evidence="8" type="ORF">SAMN04515656_10724</name>
</gene>
<dbReference type="Pfam" id="PF00155">
    <property type="entry name" value="Aminotran_1_2"/>
    <property type="match status" value="1"/>
</dbReference>
<dbReference type="STRING" id="81409.SAMN04515656_10724"/>
<dbReference type="InterPro" id="IPR015422">
    <property type="entry name" value="PyrdxlP-dep_Trfase_small"/>
</dbReference>
<evidence type="ECO:0000256" key="3">
    <source>
        <dbReference type="ARBA" id="ARBA00022576"/>
    </source>
</evidence>
<accession>A0A1H3ZZA6</accession>
<name>A0A1H3ZZA6_9FIRM</name>
<dbReference type="AlphaFoldDB" id="A0A1H3ZZA6"/>
<dbReference type="InterPro" id="IPR015421">
    <property type="entry name" value="PyrdxlP-dep_Trfase_major"/>
</dbReference>
<evidence type="ECO:0000256" key="2">
    <source>
        <dbReference type="ARBA" id="ARBA00007441"/>
    </source>
</evidence>
<evidence type="ECO:0000256" key="1">
    <source>
        <dbReference type="ARBA" id="ARBA00001933"/>
    </source>
</evidence>
<dbReference type="PANTHER" id="PTHR43488:SF2">
    <property type="entry name" value="GLUTAMATE-PYRUVATE AMINOTRANSFERASE ALAA"/>
    <property type="match status" value="1"/>
</dbReference>
<organism evidence="8 9">
    <name type="scientific">Eubacterium aggregans</name>
    <dbReference type="NCBI Taxonomy" id="81409"/>
    <lineage>
        <taxon>Bacteria</taxon>
        <taxon>Bacillati</taxon>
        <taxon>Bacillota</taxon>
        <taxon>Clostridia</taxon>
        <taxon>Eubacteriales</taxon>
        <taxon>Eubacteriaceae</taxon>
        <taxon>Eubacterium</taxon>
    </lineage>
</organism>
<keyword evidence="3" id="KW-0032">Aminotransferase</keyword>
<dbReference type="EC" id="2.6.1.2" evidence="6"/>